<gene>
    <name evidence="5" type="ordered locus">FN3523_1190</name>
</gene>
<dbReference type="InterPro" id="IPR001650">
    <property type="entry name" value="Helicase_C-like"/>
</dbReference>
<dbReference type="KEGG" id="fcn:FN3523_1190"/>
<dbReference type="InterPro" id="IPR003593">
    <property type="entry name" value="AAA+_ATPase"/>
</dbReference>
<name>F4BG99_9GAMM</name>
<evidence type="ECO:0000313" key="5">
    <source>
        <dbReference type="EMBL" id="AEE26493.1"/>
    </source>
</evidence>
<dbReference type="InterPro" id="IPR014001">
    <property type="entry name" value="Helicase_ATP-bd"/>
</dbReference>
<dbReference type="SMART" id="SM00487">
    <property type="entry name" value="DEXDc"/>
    <property type="match status" value="1"/>
</dbReference>
<dbReference type="EMBL" id="CP002558">
    <property type="protein sequence ID" value="AEE26493.1"/>
    <property type="molecule type" value="Genomic_DNA"/>
</dbReference>
<feature type="domain" description="Helicase ATP-binding" evidence="3">
    <location>
        <begin position="134"/>
        <end position="256"/>
    </location>
</feature>
<evidence type="ECO:0000256" key="1">
    <source>
        <dbReference type="ARBA" id="ARBA00022741"/>
    </source>
</evidence>
<organism evidence="5 6">
    <name type="scientific">Francisella hispaniensis</name>
    <dbReference type="NCBI Taxonomy" id="622488"/>
    <lineage>
        <taxon>Bacteria</taxon>
        <taxon>Pseudomonadati</taxon>
        <taxon>Pseudomonadota</taxon>
        <taxon>Gammaproteobacteria</taxon>
        <taxon>Thiotrichales</taxon>
        <taxon>Francisellaceae</taxon>
        <taxon>Francisella</taxon>
    </lineage>
</organism>
<dbReference type="Gene3D" id="3.40.50.300">
    <property type="entry name" value="P-loop containing nucleotide triphosphate hydrolases"/>
    <property type="match status" value="2"/>
</dbReference>
<keyword evidence="1" id="KW-0547">Nucleotide-binding</keyword>
<sequence>MLSKEEIKKLLSNNFISKSVEKLTKGEKLSFNEKVCVLELAILFTKIYEKNRKQKQYIEFAYYLILKYSIFFDDYEPLYDFSLNFGFYPISNHILKHEMLDTNKLQNLFNKIGLSEYETNGYTQTQEQYNTKEDILNSDNKEISFIAPTSFGKSSIIKDIIKKNNNLTKIAIIVPSKSLLSQLYRDLKKIGRELGFSLLIHDEMYNESNKFIGVLTQERALRLIDKQSIEFDLLFIDEAHKLFDKIDDSKRVILLTRLLRKNINSKIVYLSPLIGDSSNLRINNEQNIKEFRINSNMKELNIFLRNDSKTCVYNRFLNKFYEINKSNQGYIDYIKETSKDKNFIYLPSPKRIEKFSEKLASNLNSLLINDEDIIQITKVLENYVHKDYYLIPLLKKGVLYLHGKIPDSIKEYLESKFKELPKIKYLVANTVILEGINFPIESAYILNISRGGQGSPNLKKTDLINLVGRVNRLNDIFSDKKESLERLLPNIHFVDCEYSHNRRNIEKLIKKNLSSSSFTDNLENPFLVSSKDIVKEENQEYIEIEELFLNEQENLIKRVLLKNNIAWIYQDLDSSVESIKFKLENLKLNEWSNINIIDKLFIIFIENENILNDEVSRLDKEAARNFYKFYIDNKDKSLKERVSMQIKYFNDNKKENPYFYIGYSFGETNKFGGHKNVYVNIKEANEEKIANLAIIKIKLEDDFLSYKLLPMIETLFELDLIEDDEYYTFKYGSNNPKVIELIKLGLPLSVINKLSKENQLEKIFVANGMLEVTEDFNEYRKTLDDFLQFQLNKFL</sequence>
<dbReference type="HOGENOM" id="CLU_018336_0_0_6"/>
<dbReference type="SMART" id="SM00382">
    <property type="entry name" value="AAA"/>
    <property type="match status" value="1"/>
</dbReference>
<dbReference type="Pfam" id="PF00270">
    <property type="entry name" value="DEAD"/>
    <property type="match status" value="1"/>
</dbReference>
<evidence type="ECO:0000259" key="4">
    <source>
        <dbReference type="PROSITE" id="PS51194"/>
    </source>
</evidence>
<feature type="domain" description="Helicase C-terminal" evidence="4">
    <location>
        <begin position="362"/>
        <end position="526"/>
    </location>
</feature>
<dbReference type="PROSITE" id="PS51194">
    <property type="entry name" value="HELICASE_CTER"/>
    <property type="match status" value="1"/>
</dbReference>
<dbReference type="eggNOG" id="COG1204">
    <property type="taxonomic scope" value="Bacteria"/>
</dbReference>
<dbReference type="PATRIC" id="fig|676032.3.peg.1198"/>
<proteinExistence type="predicted"/>
<dbReference type="InterPro" id="IPR011545">
    <property type="entry name" value="DEAD/DEAH_box_helicase_dom"/>
</dbReference>
<dbReference type="InterPro" id="IPR027417">
    <property type="entry name" value="P-loop_NTPase"/>
</dbReference>
<reference evidence="6" key="1">
    <citation type="journal article" date="2011" name="Appl. Environ. Microbiol.">
        <title>Common ancestry and novel genetic traits of Francisella novicida-like isolates from North America and Australia as revealed by comparative genomic analyses.</title>
        <authorList>
            <person name="Siddaramappa S."/>
            <person name="Challacombe J.F."/>
            <person name="Petersen J.M."/>
            <person name="Pillai S."/>
            <person name="Hogg G."/>
            <person name="Kuske C.R."/>
        </authorList>
    </citation>
    <scope>NUCLEOTIDE SEQUENCE [LARGE SCALE GENOMIC DNA]</scope>
    <source>
        <strain evidence="6">3523</strain>
    </source>
</reference>
<dbReference type="AlphaFoldDB" id="F4BG99"/>
<dbReference type="PROSITE" id="PS51192">
    <property type="entry name" value="HELICASE_ATP_BIND_1"/>
    <property type="match status" value="1"/>
</dbReference>
<dbReference type="SUPFAM" id="SSF52540">
    <property type="entry name" value="P-loop containing nucleoside triphosphate hydrolases"/>
    <property type="match status" value="1"/>
</dbReference>
<accession>F4BG99</accession>
<evidence type="ECO:0000256" key="2">
    <source>
        <dbReference type="ARBA" id="ARBA00022840"/>
    </source>
</evidence>
<evidence type="ECO:0000313" key="6">
    <source>
        <dbReference type="Proteomes" id="UP000008303"/>
    </source>
</evidence>
<keyword evidence="2" id="KW-0067">ATP-binding</keyword>
<evidence type="ECO:0000259" key="3">
    <source>
        <dbReference type="PROSITE" id="PS51192"/>
    </source>
</evidence>
<dbReference type="Proteomes" id="UP000008303">
    <property type="component" value="Chromosome"/>
</dbReference>
<dbReference type="GO" id="GO:0003676">
    <property type="term" value="F:nucleic acid binding"/>
    <property type="evidence" value="ECO:0007669"/>
    <property type="project" value="InterPro"/>
</dbReference>
<dbReference type="GO" id="GO:0005524">
    <property type="term" value="F:ATP binding"/>
    <property type="evidence" value="ECO:0007669"/>
    <property type="project" value="UniProtKB-KW"/>
</dbReference>
<dbReference type="RefSeq" id="WP_014548486.1">
    <property type="nucleotide sequence ID" value="NC_017449.1"/>
</dbReference>
<protein>
    <submittedName>
        <fullName evidence="5">Uncharacterized protein</fullName>
    </submittedName>
</protein>